<sequence>MGELSVSIKPVKAPNIRFSFSQSRKQHSRCKKAVSRTSLTEAIYAWPCESILRGRGFPTPLGQPCVSTNPVKAPDISFSSSQFRNLLIHLDKYYLDTIFDVSA</sequence>
<keyword evidence="2" id="KW-1185">Reference proteome</keyword>
<proteinExistence type="predicted"/>
<dbReference type="EMBL" id="UZAI01020847">
    <property type="protein sequence ID" value="VDP53450.1"/>
    <property type="molecule type" value="Genomic_DNA"/>
</dbReference>
<dbReference type="AlphaFoldDB" id="A0A3P8EF55"/>
<protein>
    <submittedName>
        <fullName evidence="1">Uncharacterized protein</fullName>
    </submittedName>
</protein>
<evidence type="ECO:0000313" key="1">
    <source>
        <dbReference type="EMBL" id="VDP53450.1"/>
    </source>
</evidence>
<reference evidence="1 2" key="1">
    <citation type="submission" date="2018-11" db="EMBL/GenBank/DDBJ databases">
        <authorList>
            <consortium name="Pathogen Informatics"/>
        </authorList>
    </citation>
    <scope>NUCLEOTIDE SEQUENCE [LARGE SCALE GENOMIC DNA]</scope>
    <source>
        <strain evidence="1 2">Zambia</strain>
    </source>
</reference>
<dbReference type="Proteomes" id="UP000277204">
    <property type="component" value="Unassembled WGS sequence"/>
</dbReference>
<organism evidence="1 2">
    <name type="scientific">Schistosoma margrebowiei</name>
    <dbReference type="NCBI Taxonomy" id="48269"/>
    <lineage>
        <taxon>Eukaryota</taxon>
        <taxon>Metazoa</taxon>
        <taxon>Spiralia</taxon>
        <taxon>Lophotrochozoa</taxon>
        <taxon>Platyhelminthes</taxon>
        <taxon>Trematoda</taxon>
        <taxon>Digenea</taxon>
        <taxon>Strigeidida</taxon>
        <taxon>Schistosomatoidea</taxon>
        <taxon>Schistosomatidae</taxon>
        <taxon>Schistosoma</taxon>
    </lineage>
</organism>
<name>A0A3P8EF55_9TREM</name>
<evidence type="ECO:0000313" key="2">
    <source>
        <dbReference type="Proteomes" id="UP000277204"/>
    </source>
</evidence>
<gene>
    <name evidence="1" type="ORF">SMRZ_LOCUS24970</name>
</gene>
<accession>A0A3P8EF55</accession>